<dbReference type="STRING" id="765915.A0A1Y2I6M2"/>
<dbReference type="InterPro" id="IPR052462">
    <property type="entry name" value="SLIRP/GR-RBP-like"/>
</dbReference>
<comment type="caution">
    <text evidence="5">The sequence shown here is derived from an EMBL/GenBank/DDBJ whole genome shotgun (WGS) entry which is preliminary data.</text>
</comment>
<organism evidence="5 6">
    <name type="scientific">Catenaria anguillulae PL171</name>
    <dbReference type="NCBI Taxonomy" id="765915"/>
    <lineage>
        <taxon>Eukaryota</taxon>
        <taxon>Fungi</taxon>
        <taxon>Fungi incertae sedis</taxon>
        <taxon>Blastocladiomycota</taxon>
        <taxon>Blastocladiomycetes</taxon>
        <taxon>Blastocladiales</taxon>
        <taxon>Catenariaceae</taxon>
        <taxon>Catenaria</taxon>
    </lineage>
</organism>
<dbReference type="OrthoDB" id="6159137at2759"/>
<proteinExistence type="predicted"/>
<feature type="region of interest" description="Disordered" evidence="3">
    <location>
        <begin position="1"/>
        <end position="45"/>
    </location>
</feature>
<keyword evidence="1 2" id="KW-0694">RNA-binding</keyword>
<dbReference type="InterPro" id="IPR003954">
    <property type="entry name" value="RRM_euk-type"/>
</dbReference>
<evidence type="ECO:0000256" key="2">
    <source>
        <dbReference type="PROSITE-ProRule" id="PRU00176"/>
    </source>
</evidence>
<evidence type="ECO:0000256" key="3">
    <source>
        <dbReference type="SAM" id="MobiDB-lite"/>
    </source>
</evidence>
<dbReference type="GO" id="GO:0003723">
    <property type="term" value="F:RNA binding"/>
    <property type="evidence" value="ECO:0007669"/>
    <property type="project" value="UniProtKB-UniRule"/>
</dbReference>
<reference evidence="5 6" key="1">
    <citation type="submission" date="2016-07" db="EMBL/GenBank/DDBJ databases">
        <title>Pervasive Adenine N6-methylation of Active Genes in Fungi.</title>
        <authorList>
            <consortium name="DOE Joint Genome Institute"/>
            <person name="Mondo S.J."/>
            <person name="Dannebaum R.O."/>
            <person name="Kuo R.C."/>
            <person name="Labutti K."/>
            <person name="Haridas S."/>
            <person name="Kuo A."/>
            <person name="Salamov A."/>
            <person name="Ahrendt S.R."/>
            <person name="Lipzen A."/>
            <person name="Sullivan W."/>
            <person name="Andreopoulos W.B."/>
            <person name="Clum A."/>
            <person name="Lindquist E."/>
            <person name="Daum C."/>
            <person name="Ramamoorthy G.K."/>
            <person name="Gryganskyi A."/>
            <person name="Culley D."/>
            <person name="Magnuson J.K."/>
            <person name="James T.Y."/>
            <person name="O'Malley M.A."/>
            <person name="Stajich J.E."/>
            <person name="Spatafora J.W."/>
            <person name="Visel A."/>
            <person name="Grigoriev I.V."/>
        </authorList>
    </citation>
    <scope>NUCLEOTIDE SEQUENCE [LARGE SCALE GENOMIC DNA]</scope>
    <source>
        <strain evidence="5 6">PL171</strain>
    </source>
</reference>
<gene>
    <name evidence="5" type="ORF">BCR44DRAFT_122977</name>
</gene>
<sequence length="157" mass="17599">MDSSTYRGRDDRSRSPRTSSAKLDAIRDRNNNNNNRDDEEVSNPGNQLYVRGLSFRTTEPELRDLFGKYGELTEVNVVKDPHLNECRGFAFVKFANPEDAASAIKGEHDQDFHGRRLIVELVPILVMINLSRVATQQHTSCHLGGANPCQPVTAAFN</sequence>
<evidence type="ECO:0000259" key="4">
    <source>
        <dbReference type="PROSITE" id="PS50102"/>
    </source>
</evidence>
<dbReference type="Pfam" id="PF00076">
    <property type="entry name" value="RRM_1"/>
    <property type="match status" value="1"/>
</dbReference>
<evidence type="ECO:0000256" key="1">
    <source>
        <dbReference type="ARBA" id="ARBA00022884"/>
    </source>
</evidence>
<dbReference type="InterPro" id="IPR012677">
    <property type="entry name" value="Nucleotide-bd_a/b_plait_sf"/>
</dbReference>
<dbReference type="SUPFAM" id="SSF54928">
    <property type="entry name" value="RNA-binding domain, RBD"/>
    <property type="match status" value="1"/>
</dbReference>
<dbReference type="SMART" id="SM00361">
    <property type="entry name" value="RRM_1"/>
    <property type="match status" value="1"/>
</dbReference>
<dbReference type="AlphaFoldDB" id="A0A1Y2I6M2"/>
<dbReference type="PANTHER" id="PTHR48027">
    <property type="entry name" value="HETEROGENEOUS NUCLEAR RIBONUCLEOPROTEIN 87F-RELATED"/>
    <property type="match status" value="1"/>
</dbReference>
<dbReference type="Gene3D" id="3.30.70.330">
    <property type="match status" value="1"/>
</dbReference>
<dbReference type="SMART" id="SM00360">
    <property type="entry name" value="RRM"/>
    <property type="match status" value="1"/>
</dbReference>
<dbReference type="CDD" id="cd00590">
    <property type="entry name" value="RRM_SF"/>
    <property type="match status" value="1"/>
</dbReference>
<protein>
    <recommendedName>
        <fullName evidence="4">RRM domain-containing protein</fullName>
    </recommendedName>
</protein>
<dbReference type="InterPro" id="IPR000504">
    <property type="entry name" value="RRM_dom"/>
</dbReference>
<dbReference type="Proteomes" id="UP000193411">
    <property type="component" value="Unassembled WGS sequence"/>
</dbReference>
<evidence type="ECO:0000313" key="5">
    <source>
        <dbReference type="EMBL" id="ORZ41671.1"/>
    </source>
</evidence>
<name>A0A1Y2I6M2_9FUNG</name>
<dbReference type="InterPro" id="IPR035979">
    <property type="entry name" value="RBD_domain_sf"/>
</dbReference>
<keyword evidence="6" id="KW-1185">Reference proteome</keyword>
<accession>A0A1Y2I6M2</accession>
<evidence type="ECO:0000313" key="6">
    <source>
        <dbReference type="Proteomes" id="UP000193411"/>
    </source>
</evidence>
<dbReference type="PROSITE" id="PS50102">
    <property type="entry name" value="RRM"/>
    <property type="match status" value="1"/>
</dbReference>
<feature type="domain" description="RRM" evidence="4">
    <location>
        <begin position="46"/>
        <end position="124"/>
    </location>
</feature>
<dbReference type="EMBL" id="MCFL01000001">
    <property type="protein sequence ID" value="ORZ41671.1"/>
    <property type="molecule type" value="Genomic_DNA"/>
</dbReference>